<dbReference type="Pfam" id="PF14554">
    <property type="entry name" value="VEGF_C"/>
    <property type="match status" value="1"/>
</dbReference>
<evidence type="ECO:0000256" key="2">
    <source>
        <dbReference type="ARBA" id="ARBA00022473"/>
    </source>
</evidence>
<dbReference type="GO" id="GO:0030154">
    <property type="term" value="P:cell differentiation"/>
    <property type="evidence" value="ECO:0007669"/>
    <property type="project" value="UniProtKB-KW"/>
</dbReference>
<dbReference type="GO" id="GO:0005172">
    <property type="term" value="F:vascular endothelial growth factor receptor binding"/>
    <property type="evidence" value="ECO:0007669"/>
    <property type="project" value="TreeGrafter"/>
</dbReference>
<evidence type="ECO:0000313" key="12">
    <source>
        <dbReference type="Proteomes" id="UP001318040"/>
    </source>
</evidence>
<dbReference type="GO" id="GO:0001938">
    <property type="term" value="P:positive regulation of endothelial cell proliferation"/>
    <property type="evidence" value="ECO:0007669"/>
    <property type="project" value="TreeGrafter"/>
</dbReference>
<evidence type="ECO:0000256" key="1">
    <source>
        <dbReference type="ARBA" id="ARBA00006686"/>
    </source>
</evidence>
<dbReference type="GO" id="GO:0001666">
    <property type="term" value="P:response to hypoxia"/>
    <property type="evidence" value="ECO:0007669"/>
    <property type="project" value="TreeGrafter"/>
</dbReference>
<evidence type="ECO:0000313" key="13">
    <source>
        <dbReference type="RefSeq" id="XP_032830205.1"/>
    </source>
</evidence>
<evidence type="ECO:0000256" key="9">
    <source>
        <dbReference type="RuleBase" id="RU003818"/>
    </source>
</evidence>
<feature type="domain" description="Platelet-derived growth factor (PDGF) family profile" evidence="11">
    <location>
        <begin position="46"/>
        <end position="142"/>
    </location>
</feature>
<dbReference type="Gene3D" id="2.10.160.10">
    <property type="entry name" value="Vascular endothelial growth factor, heparin-binding domain"/>
    <property type="match status" value="1"/>
</dbReference>
<dbReference type="GO" id="GO:0048010">
    <property type="term" value="P:vascular endothelial growth factor receptor signaling pathway"/>
    <property type="evidence" value="ECO:0007669"/>
    <property type="project" value="TreeGrafter"/>
</dbReference>
<name>A0AAJ7U7Q2_PETMA</name>
<keyword evidence="10" id="KW-0732">Signal</keyword>
<dbReference type="PANTHER" id="PTHR12025">
    <property type="entry name" value="VASCULAR ENDOTHELIAL GROWTH FACTOR"/>
    <property type="match status" value="1"/>
</dbReference>
<keyword evidence="2" id="KW-0217">Developmental protein</keyword>
<keyword evidence="5 9" id="KW-0339">Growth factor</keyword>
<evidence type="ECO:0000256" key="5">
    <source>
        <dbReference type="ARBA" id="ARBA00023030"/>
    </source>
</evidence>
<gene>
    <name evidence="13" type="primary">LOC116953970</name>
</gene>
<sequence>MRSLPTASAAAWLLLLLHLLLHLLLLHLVACQALSVLNGPYMTSSEVVRFEEVMQRSYCRPMETMVPVSREFPDEVAHFFRPACVPLLRCSGCCNDEGSECVPTHTTTVTIQVYKNRPSHGGGFQELPFTQHSECECRERSEQFKPQTGLVCRPCSERRRHLFVQDTSSCTCSCKFSRERCRQRGQELNPHSCRCERPRR</sequence>
<dbReference type="RefSeq" id="XP_032830205.1">
    <property type="nucleotide sequence ID" value="XM_032974314.1"/>
</dbReference>
<evidence type="ECO:0000256" key="8">
    <source>
        <dbReference type="ARBA" id="ARBA00023246"/>
    </source>
</evidence>
<dbReference type="CDD" id="cd00135">
    <property type="entry name" value="PDGF"/>
    <property type="match status" value="1"/>
</dbReference>
<evidence type="ECO:0000256" key="6">
    <source>
        <dbReference type="ARBA" id="ARBA00023157"/>
    </source>
</evidence>
<dbReference type="GO" id="GO:0008083">
    <property type="term" value="F:growth factor activity"/>
    <property type="evidence" value="ECO:0007669"/>
    <property type="project" value="UniProtKB-KW"/>
</dbReference>
<evidence type="ECO:0000256" key="10">
    <source>
        <dbReference type="SAM" id="SignalP"/>
    </source>
</evidence>
<comment type="similarity">
    <text evidence="1 9">Belongs to the PDGF/VEGF growth factor family.</text>
</comment>
<keyword evidence="7" id="KW-0325">Glycoprotein</keyword>
<dbReference type="InterPro" id="IPR029034">
    <property type="entry name" value="Cystine-knot_cytokine"/>
</dbReference>
<dbReference type="InterPro" id="IPR036841">
    <property type="entry name" value="VEGF_C_sf"/>
</dbReference>
<dbReference type="GO" id="GO:0060754">
    <property type="term" value="P:positive regulation of mast cell chemotaxis"/>
    <property type="evidence" value="ECO:0007669"/>
    <property type="project" value="TreeGrafter"/>
</dbReference>
<organism evidence="12 13">
    <name type="scientific">Petromyzon marinus</name>
    <name type="common">Sea lamprey</name>
    <dbReference type="NCBI Taxonomy" id="7757"/>
    <lineage>
        <taxon>Eukaryota</taxon>
        <taxon>Metazoa</taxon>
        <taxon>Chordata</taxon>
        <taxon>Craniata</taxon>
        <taxon>Vertebrata</taxon>
        <taxon>Cyclostomata</taxon>
        <taxon>Hyperoartia</taxon>
        <taxon>Petromyzontiformes</taxon>
        <taxon>Petromyzontidae</taxon>
        <taxon>Petromyzon</taxon>
    </lineage>
</organism>
<dbReference type="AlphaFoldDB" id="A0AAJ7U7Q2"/>
<keyword evidence="3" id="KW-0037">Angiogenesis</keyword>
<keyword evidence="4" id="KW-0221">Differentiation</keyword>
<dbReference type="GO" id="GO:0008201">
    <property type="term" value="F:heparin binding"/>
    <property type="evidence" value="ECO:0007669"/>
    <property type="project" value="InterPro"/>
</dbReference>
<dbReference type="SUPFAM" id="SSF57501">
    <property type="entry name" value="Cystine-knot cytokines"/>
    <property type="match status" value="1"/>
</dbReference>
<dbReference type="GO" id="GO:0045766">
    <property type="term" value="P:positive regulation of angiogenesis"/>
    <property type="evidence" value="ECO:0007669"/>
    <property type="project" value="TreeGrafter"/>
</dbReference>
<dbReference type="InterPro" id="IPR027928">
    <property type="entry name" value="VEGF_C"/>
</dbReference>
<feature type="chain" id="PRO_5042582692" evidence="10">
    <location>
        <begin position="32"/>
        <end position="200"/>
    </location>
</feature>
<dbReference type="GO" id="GO:0002040">
    <property type="term" value="P:sprouting angiogenesis"/>
    <property type="evidence" value="ECO:0007669"/>
    <property type="project" value="TreeGrafter"/>
</dbReference>
<keyword evidence="8" id="KW-0497">Mitogen</keyword>
<accession>A0AAJ7U7Q2</accession>
<dbReference type="GO" id="GO:0051781">
    <property type="term" value="P:positive regulation of cell division"/>
    <property type="evidence" value="ECO:0007669"/>
    <property type="project" value="UniProtKB-KW"/>
</dbReference>
<protein>
    <submittedName>
        <fullName evidence="13">Vascular endothelial growth factor A-like</fullName>
    </submittedName>
</protein>
<dbReference type="GO" id="GO:0016020">
    <property type="term" value="C:membrane"/>
    <property type="evidence" value="ECO:0007669"/>
    <property type="project" value="InterPro"/>
</dbReference>
<dbReference type="PANTHER" id="PTHR12025:SF5">
    <property type="entry name" value="VASCULAR ENDOTHELIAL GROWTH FACTOR A, LONG FORM"/>
    <property type="match status" value="1"/>
</dbReference>
<dbReference type="InterPro" id="IPR050507">
    <property type="entry name" value="PDGF/VEGF_growth_factor"/>
</dbReference>
<dbReference type="GO" id="GO:0038084">
    <property type="term" value="P:vascular endothelial growth factor signaling pathway"/>
    <property type="evidence" value="ECO:0007669"/>
    <property type="project" value="TreeGrafter"/>
</dbReference>
<dbReference type="Gene3D" id="2.10.90.10">
    <property type="entry name" value="Cystine-knot cytokines"/>
    <property type="match status" value="1"/>
</dbReference>
<dbReference type="Proteomes" id="UP001318040">
    <property type="component" value="Chromosome 53"/>
</dbReference>
<dbReference type="GO" id="GO:0005615">
    <property type="term" value="C:extracellular space"/>
    <property type="evidence" value="ECO:0007669"/>
    <property type="project" value="TreeGrafter"/>
</dbReference>
<dbReference type="GO" id="GO:0050930">
    <property type="term" value="P:induction of positive chemotaxis"/>
    <property type="evidence" value="ECO:0007669"/>
    <property type="project" value="TreeGrafter"/>
</dbReference>
<keyword evidence="6" id="KW-1015">Disulfide bond</keyword>
<dbReference type="PROSITE" id="PS50278">
    <property type="entry name" value="PDGF_2"/>
    <property type="match status" value="1"/>
</dbReference>
<dbReference type="FunFam" id="2.10.160.10:FF:000001">
    <property type="entry name" value="Vascular endothelial growth factor A"/>
    <property type="match status" value="1"/>
</dbReference>
<evidence type="ECO:0000256" key="7">
    <source>
        <dbReference type="ARBA" id="ARBA00023180"/>
    </source>
</evidence>
<keyword evidence="12" id="KW-1185">Reference proteome</keyword>
<evidence type="ECO:0000256" key="3">
    <source>
        <dbReference type="ARBA" id="ARBA00022657"/>
    </source>
</evidence>
<evidence type="ECO:0000256" key="4">
    <source>
        <dbReference type="ARBA" id="ARBA00022782"/>
    </source>
</evidence>
<dbReference type="SMART" id="SM00141">
    <property type="entry name" value="PDGF"/>
    <property type="match status" value="1"/>
</dbReference>
<dbReference type="Pfam" id="PF00341">
    <property type="entry name" value="PDGF"/>
    <property type="match status" value="1"/>
</dbReference>
<dbReference type="GO" id="GO:0042056">
    <property type="term" value="F:chemoattractant activity"/>
    <property type="evidence" value="ECO:0007669"/>
    <property type="project" value="TreeGrafter"/>
</dbReference>
<reference evidence="13" key="1">
    <citation type="submission" date="2025-08" db="UniProtKB">
        <authorList>
            <consortium name="RefSeq"/>
        </authorList>
    </citation>
    <scope>IDENTIFICATION</scope>
    <source>
        <tissue evidence="13">Sperm</tissue>
    </source>
</reference>
<evidence type="ECO:0000259" key="11">
    <source>
        <dbReference type="PROSITE" id="PS50278"/>
    </source>
</evidence>
<dbReference type="SUPFAM" id="SSF57593">
    <property type="entry name" value="Heparin-binding domain from vascular endothelial growth factor"/>
    <property type="match status" value="1"/>
</dbReference>
<dbReference type="KEGG" id="pmrn:116953970"/>
<proteinExistence type="inferred from homology"/>
<feature type="signal peptide" evidence="10">
    <location>
        <begin position="1"/>
        <end position="31"/>
    </location>
</feature>
<dbReference type="InterPro" id="IPR000072">
    <property type="entry name" value="PDGF/VEGF_dom"/>
</dbReference>